<organism evidence="2">
    <name type="scientific">Mops bat coronavirus</name>
    <dbReference type="NCBI Taxonomy" id="3119328"/>
    <lineage>
        <taxon>Viruses</taxon>
        <taxon>Riboviria</taxon>
        <taxon>Orthornavirae</taxon>
        <taxon>Pisuviricota</taxon>
        <taxon>Pisoniviricetes</taxon>
        <taxon>Nidovirales</taxon>
        <taxon>Cornidovirineae</taxon>
        <taxon>Coronaviridae</taxon>
    </lineage>
</organism>
<keyword evidence="1" id="KW-0812">Transmembrane</keyword>
<keyword evidence="1" id="KW-0472">Membrane</keyword>
<evidence type="ECO:0000313" key="2">
    <source>
        <dbReference type="EMBL" id="WWB00603.1"/>
    </source>
</evidence>
<accession>A0AB38ZDT1</accession>
<protein>
    <submittedName>
        <fullName evidence="2">ORF7 protein</fullName>
    </submittedName>
</protein>
<evidence type="ECO:0000256" key="1">
    <source>
        <dbReference type="SAM" id="Phobius"/>
    </source>
</evidence>
<proteinExistence type="predicted"/>
<feature type="transmembrane region" description="Helical" evidence="1">
    <location>
        <begin position="33"/>
        <end position="52"/>
    </location>
</feature>
<reference evidence="2" key="1">
    <citation type="submission" date="2024-02" db="EMBL/GenBank/DDBJ databases">
        <title>Substantial viral diversity in bats and rodents from East Africa: insights into evolution, recombination, and co-circulation.</title>
        <authorList>
            <person name="Hu B."/>
        </authorList>
    </citation>
    <scope>NUCLEOTIDE SEQUENCE</scope>
    <source>
        <strain evidence="2">8A/Kenya/BAT1545/2015</strain>
    </source>
</reference>
<keyword evidence="1" id="KW-1133">Transmembrane helix</keyword>
<dbReference type="EMBL" id="PP273185">
    <property type="protein sequence ID" value="WWB00603.1"/>
    <property type="molecule type" value="Genomic_RNA"/>
</dbReference>
<feature type="transmembrane region" description="Helical" evidence="1">
    <location>
        <begin position="7"/>
        <end position="27"/>
    </location>
</feature>
<sequence>MDLMSVEILYFIGLMIADLLFCVTVGFNSFTFFSGALGVILICLPVYADLFVENGFERVMLYYRASHDRFLKLMFL</sequence>
<name>A0AB38ZDT1_9NIDO</name>